<accession>A0ABY8SV26</accession>
<feature type="transmembrane region" description="Helical" evidence="6">
    <location>
        <begin position="39"/>
        <end position="61"/>
    </location>
</feature>
<dbReference type="InterPro" id="IPR001123">
    <property type="entry name" value="LeuE-type"/>
</dbReference>
<keyword evidence="8" id="KW-1185">Reference proteome</keyword>
<evidence type="ECO:0000256" key="5">
    <source>
        <dbReference type="ARBA" id="ARBA00023136"/>
    </source>
</evidence>
<keyword evidence="5 6" id="KW-0472">Membrane</keyword>
<dbReference type="Proteomes" id="UP001240697">
    <property type="component" value="Chromosome"/>
</dbReference>
<keyword evidence="2" id="KW-1003">Cell membrane</keyword>
<evidence type="ECO:0000256" key="2">
    <source>
        <dbReference type="ARBA" id="ARBA00022475"/>
    </source>
</evidence>
<dbReference type="EMBL" id="CP125947">
    <property type="protein sequence ID" value="WHS66882.1"/>
    <property type="molecule type" value="Genomic_DNA"/>
</dbReference>
<dbReference type="PANTHER" id="PTHR30086:SF20">
    <property type="entry name" value="ARGININE EXPORTER PROTEIN ARGO-RELATED"/>
    <property type="match status" value="1"/>
</dbReference>
<reference evidence="7 8" key="1">
    <citation type="submission" date="2023-05" db="EMBL/GenBank/DDBJ databases">
        <authorList>
            <person name="Yin Y."/>
            <person name="Lu Z."/>
        </authorList>
    </citation>
    <scope>NUCLEOTIDE SEQUENCE [LARGE SCALE GENOMIC DNA]</scope>
    <source>
        <strain evidence="7 8">ZM22</strain>
    </source>
</reference>
<sequence length="199" mass="21956">MNVNDWSFLLVIATILLTPGPTNTLLASSGISQGLRRSAPLLSFECLGYVCATSIWGLVLNTTMHDYPFVINIIKVVSGLYIGKLGLRLWYQAGRDPLQELLVSVRPLELFIATLLNPKAVIFAMALFPVQTWLSVSNYAGVMGRFVLLVASIGGLWIVFGSLLIGGRVRWLQPQVFQRLAALTLWGFAAWLLINGIFF</sequence>
<proteinExistence type="predicted"/>
<dbReference type="Pfam" id="PF01810">
    <property type="entry name" value="LysE"/>
    <property type="match status" value="1"/>
</dbReference>
<evidence type="ECO:0000256" key="4">
    <source>
        <dbReference type="ARBA" id="ARBA00022989"/>
    </source>
</evidence>
<name>A0ABY8SV26_9BURK</name>
<gene>
    <name evidence="7" type="ORF">QMY55_07070</name>
</gene>
<dbReference type="PANTHER" id="PTHR30086">
    <property type="entry name" value="ARGININE EXPORTER PROTEIN ARGO"/>
    <property type="match status" value="1"/>
</dbReference>
<evidence type="ECO:0000313" key="7">
    <source>
        <dbReference type="EMBL" id="WHS66882.1"/>
    </source>
</evidence>
<feature type="transmembrane region" description="Helical" evidence="6">
    <location>
        <begin position="142"/>
        <end position="165"/>
    </location>
</feature>
<dbReference type="RefSeq" id="WP_283487957.1">
    <property type="nucleotide sequence ID" value="NZ_CP125947.1"/>
</dbReference>
<feature type="transmembrane region" description="Helical" evidence="6">
    <location>
        <begin position="67"/>
        <end position="87"/>
    </location>
</feature>
<comment type="subcellular location">
    <subcellularLocation>
        <location evidence="1">Cell membrane</location>
        <topology evidence="1">Multi-pass membrane protein</topology>
    </subcellularLocation>
</comment>
<keyword evidence="4 6" id="KW-1133">Transmembrane helix</keyword>
<evidence type="ECO:0000256" key="1">
    <source>
        <dbReference type="ARBA" id="ARBA00004651"/>
    </source>
</evidence>
<feature type="transmembrane region" description="Helical" evidence="6">
    <location>
        <begin position="177"/>
        <end position="198"/>
    </location>
</feature>
<keyword evidence="3 6" id="KW-0812">Transmembrane</keyword>
<feature type="transmembrane region" description="Helical" evidence="6">
    <location>
        <begin position="6"/>
        <end position="27"/>
    </location>
</feature>
<protein>
    <submittedName>
        <fullName evidence="7">LysE family transporter</fullName>
    </submittedName>
</protein>
<organism evidence="7 8">
    <name type="scientific">Comamonas resistens</name>
    <dbReference type="NCBI Taxonomy" id="3046670"/>
    <lineage>
        <taxon>Bacteria</taxon>
        <taxon>Pseudomonadati</taxon>
        <taxon>Pseudomonadota</taxon>
        <taxon>Betaproteobacteria</taxon>
        <taxon>Burkholderiales</taxon>
        <taxon>Comamonadaceae</taxon>
        <taxon>Comamonas</taxon>
    </lineage>
</organism>
<evidence type="ECO:0000313" key="8">
    <source>
        <dbReference type="Proteomes" id="UP001240697"/>
    </source>
</evidence>
<evidence type="ECO:0000256" key="6">
    <source>
        <dbReference type="SAM" id="Phobius"/>
    </source>
</evidence>
<evidence type="ECO:0000256" key="3">
    <source>
        <dbReference type="ARBA" id="ARBA00022692"/>
    </source>
</evidence>